<protein>
    <submittedName>
        <fullName evidence="1">Uncharacterized protein</fullName>
    </submittedName>
</protein>
<accession>A0AAQ1UI43</accession>
<sequence length="40" mass="4894">MGENLSRNRNFPIRFRQITFFMQIIYTTFAASERDNEYSK</sequence>
<dbReference type="EMBL" id="UGTJ01000001">
    <property type="protein sequence ID" value="SUB79670.1"/>
    <property type="molecule type" value="Genomic_DNA"/>
</dbReference>
<evidence type="ECO:0000313" key="2">
    <source>
        <dbReference type="Proteomes" id="UP000255283"/>
    </source>
</evidence>
<gene>
    <name evidence="1" type="ORF">NCTC13063_00939</name>
</gene>
<organism evidence="1 2">
    <name type="scientific">Segatella buccae</name>
    <dbReference type="NCBI Taxonomy" id="28126"/>
    <lineage>
        <taxon>Bacteria</taxon>
        <taxon>Pseudomonadati</taxon>
        <taxon>Bacteroidota</taxon>
        <taxon>Bacteroidia</taxon>
        <taxon>Bacteroidales</taxon>
        <taxon>Prevotellaceae</taxon>
        <taxon>Segatella</taxon>
    </lineage>
</organism>
<name>A0AAQ1UI43_9BACT</name>
<dbReference type="Proteomes" id="UP000255283">
    <property type="component" value="Unassembled WGS sequence"/>
</dbReference>
<dbReference type="AlphaFoldDB" id="A0AAQ1UI43"/>
<comment type="caution">
    <text evidence="1">The sequence shown here is derived from an EMBL/GenBank/DDBJ whole genome shotgun (WGS) entry which is preliminary data.</text>
</comment>
<proteinExistence type="predicted"/>
<reference evidence="1 2" key="1">
    <citation type="submission" date="2018-06" db="EMBL/GenBank/DDBJ databases">
        <authorList>
            <consortium name="Pathogen Informatics"/>
            <person name="Doyle S."/>
        </authorList>
    </citation>
    <scope>NUCLEOTIDE SEQUENCE [LARGE SCALE GENOMIC DNA]</scope>
    <source>
        <strain evidence="1 2">NCTC13063</strain>
    </source>
</reference>
<evidence type="ECO:0000313" key="1">
    <source>
        <dbReference type="EMBL" id="SUB79670.1"/>
    </source>
</evidence>